<dbReference type="InterPro" id="IPR051798">
    <property type="entry name" value="Class-II_PLP-Dep_Aminotrans"/>
</dbReference>
<dbReference type="InterPro" id="IPR004839">
    <property type="entry name" value="Aminotransferase_I/II_large"/>
</dbReference>
<reference evidence="8" key="1">
    <citation type="journal article" date="2019" name="Int. J. Syst. Evol. Microbiol.">
        <title>The Global Catalogue of Microorganisms (GCM) 10K type strain sequencing project: providing services to taxonomists for standard genome sequencing and annotation.</title>
        <authorList>
            <consortium name="The Broad Institute Genomics Platform"/>
            <consortium name="The Broad Institute Genome Sequencing Center for Infectious Disease"/>
            <person name="Wu L."/>
            <person name="Ma J."/>
        </authorList>
    </citation>
    <scope>NUCLEOTIDE SEQUENCE [LARGE SCALE GENOMIC DNA]</scope>
    <source>
        <strain evidence="8">CGMCC 1.19032</strain>
    </source>
</reference>
<evidence type="ECO:0000259" key="6">
    <source>
        <dbReference type="Pfam" id="PF00155"/>
    </source>
</evidence>
<dbReference type="InterPro" id="IPR015421">
    <property type="entry name" value="PyrdxlP-dep_Trfase_major"/>
</dbReference>
<dbReference type="InterPro" id="IPR027619">
    <property type="entry name" value="C-S_lyase_PatB-like"/>
</dbReference>
<evidence type="ECO:0000256" key="2">
    <source>
        <dbReference type="ARBA" id="ARBA00012224"/>
    </source>
</evidence>
<evidence type="ECO:0000313" key="8">
    <source>
        <dbReference type="Proteomes" id="UP001595969"/>
    </source>
</evidence>
<keyword evidence="3" id="KW-0663">Pyridoxal phosphate</keyword>
<keyword evidence="8" id="KW-1185">Reference proteome</keyword>
<dbReference type="RefSeq" id="WP_204654419.1">
    <property type="nucleotide sequence ID" value="NZ_JAFBFD010000027.1"/>
</dbReference>
<organism evidence="7 8">
    <name type="scientific">Enterococcus lemanii</name>
    <dbReference type="NCBI Taxonomy" id="1159752"/>
    <lineage>
        <taxon>Bacteria</taxon>
        <taxon>Bacillati</taxon>
        <taxon>Bacillota</taxon>
        <taxon>Bacilli</taxon>
        <taxon>Lactobacillales</taxon>
        <taxon>Enterococcaceae</taxon>
        <taxon>Enterococcus</taxon>
    </lineage>
</organism>
<dbReference type="InterPro" id="IPR015424">
    <property type="entry name" value="PyrdxlP-dep_Trfase"/>
</dbReference>
<dbReference type="PANTHER" id="PTHR43525:SF1">
    <property type="entry name" value="PROTEIN MALY"/>
    <property type="match status" value="1"/>
</dbReference>
<proteinExistence type="inferred from homology"/>
<accession>A0ABV9MWF6</accession>
<dbReference type="InterPro" id="IPR015422">
    <property type="entry name" value="PyrdxlP-dep_Trfase_small"/>
</dbReference>
<protein>
    <recommendedName>
        <fullName evidence="2">cysteine-S-conjugate beta-lyase</fullName>
        <ecNumber evidence="2">4.4.1.13</ecNumber>
    </recommendedName>
</protein>
<dbReference type="CDD" id="cd00609">
    <property type="entry name" value="AAT_like"/>
    <property type="match status" value="1"/>
</dbReference>
<feature type="domain" description="Aminotransferase class I/classII large" evidence="6">
    <location>
        <begin position="44"/>
        <end position="387"/>
    </location>
</feature>
<evidence type="ECO:0000313" key="7">
    <source>
        <dbReference type="EMBL" id="MFC4719379.1"/>
    </source>
</evidence>
<dbReference type="Gene3D" id="3.40.640.10">
    <property type="entry name" value="Type I PLP-dependent aspartate aminotransferase-like (Major domain)"/>
    <property type="match status" value="1"/>
</dbReference>
<dbReference type="SUPFAM" id="SSF53383">
    <property type="entry name" value="PLP-dependent transferases"/>
    <property type="match status" value="1"/>
</dbReference>
<dbReference type="PANTHER" id="PTHR43525">
    <property type="entry name" value="PROTEIN MALY"/>
    <property type="match status" value="1"/>
</dbReference>
<comment type="caution">
    <text evidence="7">The sequence shown here is derived from an EMBL/GenBank/DDBJ whole genome shotgun (WGS) entry which is preliminary data.</text>
</comment>
<comment type="cofactor">
    <cofactor evidence="1">
        <name>pyridoxal 5'-phosphate</name>
        <dbReference type="ChEBI" id="CHEBI:597326"/>
    </cofactor>
</comment>
<comment type="similarity">
    <text evidence="5">Belongs to the class-II pyridoxal-phosphate-dependent aminotransferase family. MalY/PatB cystathionine beta-lyase subfamily.</text>
</comment>
<dbReference type="Pfam" id="PF00155">
    <property type="entry name" value="Aminotran_1_2"/>
    <property type="match status" value="1"/>
</dbReference>
<gene>
    <name evidence="7" type="ORF">ACFO5I_06505</name>
</gene>
<dbReference type="Proteomes" id="UP001595969">
    <property type="component" value="Unassembled WGS sequence"/>
</dbReference>
<dbReference type="Gene3D" id="3.90.1150.10">
    <property type="entry name" value="Aspartate Aminotransferase, domain 1"/>
    <property type="match status" value="1"/>
</dbReference>
<evidence type="ECO:0000256" key="3">
    <source>
        <dbReference type="ARBA" id="ARBA00022898"/>
    </source>
</evidence>
<evidence type="ECO:0000256" key="4">
    <source>
        <dbReference type="ARBA" id="ARBA00023239"/>
    </source>
</evidence>
<sequence length="394" mass="45320">MDKEQFIQQYAVERQGTNAVKWDALKERFGADDLLPIWVADMEFSTPETVKQALIQRIEHGAFGYTQVAQGYFEAYQGWQDRHEQTKFEKDWLYFSTGVVQSFYDLIACFSEEGEGVLIQPPVYYPFFHAIQDQKRALISSELILVENRYVPNFVDFEEKIKTHRPKIFLLCSPHNPLSRVWHKEEIAQLLEICHRYQVLVISDEIHSDLILPGHAFVSTVTVAKELGYLDEVFVLNAPSKTFNLASLLNSHVWIPGEEKRNLYENWVKRYKQTENSLLGQLAAKTAYETGDEWLEGLLAVVASNYAYVKETFAKELPKIIVTPLEGTYLAWIDLRAYVSEQEVKKVVQDTAKLAVDFGEWFSPNAQGFIRLNLATIPQNVEQAVQQLVAAIKK</sequence>
<evidence type="ECO:0000256" key="1">
    <source>
        <dbReference type="ARBA" id="ARBA00001933"/>
    </source>
</evidence>
<dbReference type="NCBIfam" id="TIGR04350">
    <property type="entry name" value="C_S_lyase_PatB"/>
    <property type="match status" value="1"/>
</dbReference>
<dbReference type="EC" id="4.4.1.13" evidence="2"/>
<dbReference type="EMBL" id="JBHSGS010000036">
    <property type="protein sequence ID" value="MFC4719379.1"/>
    <property type="molecule type" value="Genomic_DNA"/>
</dbReference>
<name>A0ABV9MWF6_9ENTE</name>
<keyword evidence="4 7" id="KW-0456">Lyase</keyword>
<evidence type="ECO:0000256" key="5">
    <source>
        <dbReference type="ARBA" id="ARBA00037974"/>
    </source>
</evidence>
<dbReference type="GO" id="GO:0047804">
    <property type="term" value="F:cysteine-S-conjugate beta-lyase activity"/>
    <property type="evidence" value="ECO:0007669"/>
    <property type="project" value="UniProtKB-EC"/>
</dbReference>